<proteinExistence type="predicted"/>
<organism evidence="1 2">
    <name type="scientific">Triticum turgidum subsp. durum</name>
    <name type="common">Durum wheat</name>
    <name type="synonym">Triticum durum</name>
    <dbReference type="NCBI Taxonomy" id="4567"/>
    <lineage>
        <taxon>Eukaryota</taxon>
        <taxon>Viridiplantae</taxon>
        <taxon>Streptophyta</taxon>
        <taxon>Embryophyta</taxon>
        <taxon>Tracheophyta</taxon>
        <taxon>Spermatophyta</taxon>
        <taxon>Magnoliopsida</taxon>
        <taxon>Liliopsida</taxon>
        <taxon>Poales</taxon>
        <taxon>Poaceae</taxon>
        <taxon>BOP clade</taxon>
        <taxon>Pooideae</taxon>
        <taxon>Triticodae</taxon>
        <taxon>Triticeae</taxon>
        <taxon>Triticinae</taxon>
        <taxon>Triticum</taxon>
    </lineage>
</organism>
<dbReference type="OMA" id="DEKDWAT"/>
<dbReference type="PANTHER" id="PTHR33377">
    <property type="entry name" value="OS10G0134700 PROTEIN-RELATED"/>
    <property type="match status" value="1"/>
</dbReference>
<reference evidence="1 2" key="1">
    <citation type="submission" date="2017-09" db="EMBL/GenBank/DDBJ databases">
        <authorList>
            <consortium name="International Durum Wheat Genome Sequencing Consortium (IDWGSC)"/>
            <person name="Milanesi L."/>
        </authorList>
    </citation>
    <scope>NUCLEOTIDE SEQUENCE [LARGE SCALE GENOMIC DNA]</scope>
    <source>
        <strain evidence="2">cv. Svevo</strain>
    </source>
</reference>
<dbReference type="InterPro" id="IPR027417">
    <property type="entry name" value="P-loop_NTPase"/>
</dbReference>
<dbReference type="PANTHER" id="PTHR33377:SF68">
    <property type="entry name" value="RX N-TERMINAL DOMAIN-CONTAINING PROTEIN"/>
    <property type="match status" value="1"/>
</dbReference>
<evidence type="ECO:0000313" key="2">
    <source>
        <dbReference type="Proteomes" id="UP000324705"/>
    </source>
</evidence>
<gene>
    <name evidence="1" type="ORF">TRITD_4Av1G262260</name>
</gene>
<dbReference type="Proteomes" id="UP000324705">
    <property type="component" value="Chromosome 4A"/>
</dbReference>
<keyword evidence="2" id="KW-1185">Reference proteome</keyword>
<name>A0A9R0SRW4_TRITD</name>
<dbReference type="AlphaFoldDB" id="A0A9R0SRW4"/>
<protein>
    <recommendedName>
        <fullName evidence="3">Rx N-terminal domain-containing protein</fullName>
    </recommendedName>
</protein>
<accession>A0A9R0SRW4</accession>
<dbReference type="SUPFAM" id="SSF52540">
    <property type="entry name" value="P-loop containing nucleoside triphosphate hydrolases"/>
    <property type="match status" value="1"/>
</dbReference>
<sequence length="460" mass="52562">MTRFISFLTNRYSCHACSDEKRQERLQQLLLRVHTIVEEADGRYITNSGMLVQLKMLADAMYRGYWAMGAFNHGSLKETLMADEEEEEVRSSLFRLKRSRIIHGSARKHKARHLMEFHGALESLEIAVANITEFVVILSGCDRMVRRPYDTYLYIDNFVFGRHSEKQMILSFLLQESPATAAPAVLPIIGGLAVGKKTLVAHVSSIMRLNETDFYTIADRGSAMSGKGRILIVVEIDSDVDEKDWTTFYSYVASMDGRSKVIILSRLKKMEKFGTVNPIFLNVLTYEEFSYLFKALAFGSANPGEHPQLVQIADRFARELQSRWSILAANLFADVMRTNLNVHFWLSILGRCRRLVDRNLSMFGEHPKLRLEKGLPIDVTDMVLRPASPLQFIWNSSNNVPAKELPQVTFTELLVDLKPKMQATVVRFESRIPPYTTFDHILSRYAQDTPQLGAERRIVP</sequence>
<evidence type="ECO:0008006" key="3">
    <source>
        <dbReference type="Google" id="ProtNLM"/>
    </source>
</evidence>
<evidence type="ECO:0000313" key="1">
    <source>
        <dbReference type="EMBL" id="VAI00181.1"/>
    </source>
</evidence>
<dbReference type="EMBL" id="LT934117">
    <property type="protein sequence ID" value="VAI00181.1"/>
    <property type="molecule type" value="Genomic_DNA"/>
</dbReference>
<dbReference type="Gramene" id="TRITD4Av1G262260.1">
    <property type="protein sequence ID" value="TRITD4Av1G262260.1"/>
    <property type="gene ID" value="TRITD4Av1G262260"/>
</dbReference>